<proteinExistence type="predicted"/>
<feature type="transmembrane region" description="Helical" evidence="1">
    <location>
        <begin position="6"/>
        <end position="25"/>
    </location>
</feature>
<keyword evidence="1" id="KW-0472">Membrane</keyword>
<sequence>MESLIIVILLLVVMGLGFYAFYTMFIMPKKQNDTVYVAGADTNYLPGNGWWPWMTGWYGGPYYGTGYYGNWNGWQGGWGTHGGRSGGGGWGGGGTHGGGGHR</sequence>
<dbReference type="EMBL" id="MN740697">
    <property type="protein sequence ID" value="QHU08521.1"/>
    <property type="molecule type" value="Genomic_DNA"/>
</dbReference>
<accession>A0A6C0JUC9</accession>
<keyword evidence="1" id="KW-1133">Transmembrane helix</keyword>
<dbReference type="AlphaFoldDB" id="A0A6C0JUC9"/>
<keyword evidence="1" id="KW-0812">Transmembrane</keyword>
<evidence type="ECO:0000313" key="2">
    <source>
        <dbReference type="EMBL" id="QHU08521.1"/>
    </source>
</evidence>
<reference evidence="2" key="1">
    <citation type="journal article" date="2020" name="Nature">
        <title>Giant virus diversity and host interactions through global metagenomics.</title>
        <authorList>
            <person name="Schulz F."/>
            <person name="Roux S."/>
            <person name="Paez-Espino D."/>
            <person name="Jungbluth S."/>
            <person name="Walsh D.A."/>
            <person name="Denef V.J."/>
            <person name="McMahon K.D."/>
            <person name="Konstantinidis K.T."/>
            <person name="Eloe-Fadrosh E.A."/>
            <person name="Kyrpides N.C."/>
            <person name="Woyke T."/>
        </authorList>
    </citation>
    <scope>NUCLEOTIDE SEQUENCE</scope>
    <source>
        <strain evidence="2">GVMAG-S-1062768-28</strain>
    </source>
</reference>
<organism evidence="2">
    <name type="scientific">viral metagenome</name>
    <dbReference type="NCBI Taxonomy" id="1070528"/>
    <lineage>
        <taxon>unclassified sequences</taxon>
        <taxon>metagenomes</taxon>
        <taxon>organismal metagenomes</taxon>
    </lineage>
</organism>
<name>A0A6C0JUC9_9ZZZZ</name>
<protein>
    <submittedName>
        <fullName evidence="2">Uncharacterized protein</fullName>
    </submittedName>
</protein>
<evidence type="ECO:0000256" key="1">
    <source>
        <dbReference type="SAM" id="Phobius"/>
    </source>
</evidence>